<accession>A0A371BBM0</accession>
<dbReference type="UniPathway" id="UPA00219"/>
<evidence type="ECO:0000256" key="5">
    <source>
        <dbReference type="ARBA" id="ARBA00022984"/>
    </source>
</evidence>
<dbReference type="SUPFAM" id="SSF141523">
    <property type="entry name" value="L,D-transpeptidase catalytic domain-like"/>
    <property type="match status" value="1"/>
</dbReference>
<dbReference type="GO" id="GO:0071972">
    <property type="term" value="F:peptidoglycan L,D-transpeptidase activity"/>
    <property type="evidence" value="ECO:0007669"/>
    <property type="project" value="TreeGrafter"/>
</dbReference>
<dbReference type="PROSITE" id="PS51257">
    <property type="entry name" value="PROKAR_LIPOPROTEIN"/>
    <property type="match status" value="1"/>
</dbReference>
<dbReference type="Gene3D" id="2.40.440.10">
    <property type="entry name" value="L,D-transpeptidase catalytic domain-like"/>
    <property type="match status" value="1"/>
</dbReference>
<evidence type="ECO:0000256" key="7">
    <source>
        <dbReference type="PROSITE-ProRule" id="PRU01373"/>
    </source>
</evidence>
<evidence type="ECO:0000256" key="9">
    <source>
        <dbReference type="SAM" id="SignalP"/>
    </source>
</evidence>
<dbReference type="GO" id="GO:0018104">
    <property type="term" value="P:peptidoglycan-protein cross-linking"/>
    <property type="evidence" value="ECO:0007669"/>
    <property type="project" value="TreeGrafter"/>
</dbReference>
<keyword evidence="5 7" id="KW-0573">Peptidoglycan synthesis</keyword>
<evidence type="ECO:0000256" key="6">
    <source>
        <dbReference type="ARBA" id="ARBA00023316"/>
    </source>
</evidence>
<name>A0A371BBM0_9BRAD</name>
<dbReference type="AlphaFoldDB" id="A0A371BBM0"/>
<proteinExistence type="inferred from homology"/>
<dbReference type="InterPro" id="IPR038063">
    <property type="entry name" value="Transpep_catalytic_dom"/>
</dbReference>
<dbReference type="EMBL" id="QRGO01000001">
    <property type="protein sequence ID" value="RDV04986.1"/>
    <property type="molecule type" value="Genomic_DNA"/>
</dbReference>
<dbReference type="Pfam" id="PF03734">
    <property type="entry name" value="YkuD"/>
    <property type="match status" value="1"/>
</dbReference>
<evidence type="ECO:0000256" key="2">
    <source>
        <dbReference type="ARBA" id="ARBA00005992"/>
    </source>
</evidence>
<gene>
    <name evidence="11" type="ORF">DXH78_10685</name>
</gene>
<feature type="active site" description="Proton donor/acceptor" evidence="7">
    <location>
        <position position="106"/>
    </location>
</feature>
<comment type="similarity">
    <text evidence="2">Belongs to the YkuD family.</text>
</comment>
<feature type="active site" description="Nucleophile" evidence="7">
    <location>
        <position position="121"/>
    </location>
</feature>
<dbReference type="PANTHER" id="PTHR30582">
    <property type="entry name" value="L,D-TRANSPEPTIDASE"/>
    <property type="match status" value="1"/>
</dbReference>
<feature type="domain" description="L,D-TPase catalytic" evidence="10">
    <location>
        <begin position="34"/>
        <end position="149"/>
    </location>
</feature>
<dbReference type="PANTHER" id="PTHR30582:SF2">
    <property type="entry name" value="L,D-TRANSPEPTIDASE YCIB-RELATED"/>
    <property type="match status" value="1"/>
</dbReference>
<keyword evidence="12" id="KW-1185">Reference proteome</keyword>
<dbReference type="RefSeq" id="WP_115517010.1">
    <property type="nucleotide sequence ID" value="NZ_QRGO01000001.1"/>
</dbReference>
<evidence type="ECO:0000256" key="1">
    <source>
        <dbReference type="ARBA" id="ARBA00004752"/>
    </source>
</evidence>
<evidence type="ECO:0000313" key="11">
    <source>
        <dbReference type="EMBL" id="RDV04986.1"/>
    </source>
</evidence>
<dbReference type="GO" id="GO:0008360">
    <property type="term" value="P:regulation of cell shape"/>
    <property type="evidence" value="ECO:0007669"/>
    <property type="project" value="UniProtKB-UniRule"/>
</dbReference>
<feature type="region of interest" description="Disordered" evidence="8">
    <location>
        <begin position="184"/>
        <end position="216"/>
    </location>
</feature>
<dbReference type="CDD" id="cd16913">
    <property type="entry name" value="YkuD_like"/>
    <property type="match status" value="1"/>
</dbReference>
<dbReference type="Proteomes" id="UP000263993">
    <property type="component" value="Unassembled WGS sequence"/>
</dbReference>
<comment type="pathway">
    <text evidence="1 7">Cell wall biogenesis; peptidoglycan biosynthesis.</text>
</comment>
<evidence type="ECO:0000313" key="12">
    <source>
        <dbReference type="Proteomes" id="UP000263993"/>
    </source>
</evidence>
<dbReference type="InterPro" id="IPR005490">
    <property type="entry name" value="LD_TPept_cat_dom"/>
</dbReference>
<feature type="signal peptide" evidence="9">
    <location>
        <begin position="1"/>
        <end position="32"/>
    </location>
</feature>
<evidence type="ECO:0000256" key="3">
    <source>
        <dbReference type="ARBA" id="ARBA00022679"/>
    </source>
</evidence>
<evidence type="ECO:0000259" key="10">
    <source>
        <dbReference type="PROSITE" id="PS52029"/>
    </source>
</evidence>
<keyword evidence="3" id="KW-0808">Transferase</keyword>
<dbReference type="GO" id="GO:0005576">
    <property type="term" value="C:extracellular region"/>
    <property type="evidence" value="ECO:0007669"/>
    <property type="project" value="TreeGrafter"/>
</dbReference>
<organism evidence="11 12">
    <name type="scientific">Undibacter mobilis</name>
    <dbReference type="NCBI Taxonomy" id="2292256"/>
    <lineage>
        <taxon>Bacteria</taxon>
        <taxon>Pseudomonadati</taxon>
        <taxon>Pseudomonadota</taxon>
        <taxon>Alphaproteobacteria</taxon>
        <taxon>Hyphomicrobiales</taxon>
        <taxon>Nitrobacteraceae</taxon>
        <taxon>Undibacter</taxon>
    </lineage>
</organism>
<dbReference type="InterPro" id="IPR050979">
    <property type="entry name" value="LD-transpeptidase"/>
</dbReference>
<feature type="chain" id="PRO_5016695341" description="L,D-TPase catalytic domain-containing protein" evidence="9">
    <location>
        <begin position="33"/>
        <end position="255"/>
    </location>
</feature>
<keyword evidence="9" id="KW-0732">Signal</keyword>
<dbReference type="GO" id="GO:0071555">
    <property type="term" value="P:cell wall organization"/>
    <property type="evidence" value="ECO:0007669"/>
    <property type="project" value="UniProtKB-UniRule"/>
</dbReference>
<keyword evidence="6 7" id="KW-0961">Cell wall biogenesis/degradation</keyword>
<dbReference type="PROSITE" id="PS52029">
    <property type="entry name" value="LD_TPASE"/>
    <property type="match status" value="1"/>
</dbReference>
<dbReference type="GO" id="GO:0016740">
    <property type="term" value="F:transferase activity"/>
    <property type="evidence" value="ECO:0007669"/>
    <property type="project" value="UniProtKB-KW"/>
</dbReference>
<evidence type="ECO:0000256" key="8">
    <source>
        <dbReference type="SAM" id="MobiDB-lite"/>
    </source>
</evidence>
<comment type="caution">
    <text evidence="11">The sequence shown here is derived from an EMBL/GenBank/DDBJ whole genome shotgun (WGS) entry which is preliminary data.</text>
</comment>
<evidence type="ECO:0000256" key="4">
    <source>
        <dbReference type="ARBA" id="ARBA00022960"/>
    </source>
</evidence>
<protein>
    <recommendedName>
        <fullName evidence="10">L,D-TPase catalytic domain-containing protein</fullName>
    </recommendedName>
</protein>
<dbReference type="OrthoDB" id="463216at2"/>
<keyword evidence="4 7" id="KW-0133">Cell shape</keyword>
<reference evidence="12" key="1">
    <citation type="submission" date="2018-08" db="EMBL/GenBank/DDBJ databases">
        <authorList>
            <person name="Kim S.-J."/>
            <person name="Jung G.-Y."/>
        </authorList>
    </citation>
    <scope>NUCLEOTIDE SEQUENCE [LARGE SCALE GENOMIC DNA]</scope>
    <source>
        <strain evidence="12">GY_H</strain>
    </source>
</reference>
<sequence length="255" mass="28499">MRIRPASWLAALIAGCAMSVILSAFTAAPARADLLITVDKTSQRMTVEKDGEELFVWPVSTGAAGYDTPSGTFKPFRMEKDHFSREWDDAPMPHSIFFTMKGHAIHGSTHKSIGRPASHGCVRLEPKNAALLFDLVKQETMGKTRVVLTGEAPGVTAPAVARRNAPSRAADFEQSFSSDDVTASIEPRLTPPADIPRGYYAPPSYAPRDYAPRREYGQERRAVIGYRDTRTGQIYYYDRPRYEYAPPPRYYYGER</sequence>